<gene>
    <name evidence="2" type="ORF">Esi_0096_0067</name>
</gene>
<dbReference type="EMBL" id="FN649755">
    <property type="protein sequence ID" value="CBJ28227.1"/>
    <property type="molecule type" value="Genomic_DNA"/>
</dbReference>
<dbReference type="AlphaFoldDB" id="D7G963"/>
<keyword evidence="1" id="KW-1133">Transmembrane helix</keyword>
<name>D7G963_ECTSI</name>
<evidence type="ECO:0000313" key="3">
    <source>
        <dbReference type="Proteomes" id="UP000002630"/>
    </source>
</evidence>
<evidence type="ECO:0000313" key="2">
    <source>
        <dbReference type="EMBL" id="CBJ28227.1"/>
    </source>
</evidence>
<feature type="transmembrane region" description="Helical" evidence="1">
    <location>
        <begin position="20"/>
        <end position="42"/>
    </location>
</feature>
<dbReference type="InParanoid" id="D7G963"/>
<protein>
    <submittedName>
        <fullName evidence="2">Uncharacterized protein</fullName>
    </submittedName>
</protein>
<proteinExistence type="predicted"/>
<evidence type="ECO:0000256" key="1">
    <source>
        <dbReference type="SAM" id="Phobius"/>
    </source>
</evidence>
<accession>D7G963</accession>
<keyword evidence="1" id="KW-0472">Membrane</keyword>
<sequence>MVLVENNRLLEFSSRFKCTWYGLPHPVQFMVLILMPALLYGVNRLFDRLEKASHARLCPRAAAA</sequence>
<keyword evidence="1" id="KW-0812">Transmembrane</keyword>
<dbReference type="OrthoDB" id="10278850at2759"/>
<dbReference type="Proteomes" id="UP000002630">
    <property type="component" value="Linkage Group LG30"/>
</dbReference>
<reference evidence="2 3" key="1">
    <citation type="journal article" date="2010" name="Nature">
        <title>The Ectocarpus genome and the independent evolution of multicellularity in brown algae.</title>
        <authorList>
            <person name="Cock J.M."/>
            <person name="Sterck L."/>
            <person name="Rouze P."/>
            <person name="Scornet D."/>
            <person name="Allen A.E."/>
            <person name="Amoutzias G."/>
            <person name="Anthouard V."/>
            <person name="Artiguenave F."/>
            <person name="Aury J.M."/>
            <person name="Badger J.H."/>
            <person name="Beszteri B."/>
            <person name="Billiau K."/>
            <person name="Bonnet E."/>
            <person name="Bothwell J.H."/>
            <person name="Bowler C."/>
            <person name="Boyen C."/>
            <person name="Brownlee C."/>
            <person name="Carrano C.J."/>
            <person name="Charrier B."/>
            <person name="Cho G.Y."/>
            <person name="Coelho S.M."/>
            <person name="Collen J."/>
            <person name="Corre E."/>
            <person name="Da Silva C."/>
            <person name="Delage L."/>
            <person name="Delaroque N."/>
            <person name="Dittami S.M."/>
            <person name="Doulbeau S."/>
            <person name="Elias M."/>
            <person name="Farnham G."/>
            <person name="Gachon C.M."/>
            <person name="Gschloessl B."/>
            <person name="Heesch S."/>
            <person name="Jabbari K."/>
            <person name="Jubin C."/>
            <person name="Kawai H."/>
            <person name="Kimura K."/>
            <person name="Kloareg B."/>
            <person name="Kupper F.C."/>
            <person name="Lang D."/>
            <person name="Le Bail A."/>
            <person name="Leblanc C."/>
            <person name="Lerouge P."/>
            <person name="Lohr M."/>
            <person name="Lopez P.J."/>
            <person name="Martens C."/>
            <person name="Maumus F."/>
            <person name="Michel G."/>
            <person name="Miranda-Saavedra D."/>
            <person name="Morales J."/>
            <person name="Moreau H."/>
            <person name="Motomura T."/>
            <person name="Nagasato C."/>
            <person name="Napoli C.A."/>
            <person name="Nelson D.R."/>
            <person name="Nyvall-Collen P."/>
            <person name="Peters A.F."/>
            <person name="Pommier C."/>
            <person name="Potin P."/>
            <person name="Poulain J."/>
            <person name="Quesneville H."/>
            <person name="Read B."/>
            <person name="Rensing S.A."/>
            <person name="Ritter A."/>
            <person name="Rousvoal S."/>
            <person name="Samanta M."/>
            <person name="Samson G."/>
            <person name="Schroeder D.C."/>
            <person name="Segurens B."/>
            <person name="Strittmatter M."/>
            <person name="Tonon T."/>
            <person name="Tregear J.W."/>
            <person name="Valentin K."/>
            <person name="von Dassow P."/>
            <person name="Yamagishi T."/>
            <person name="Van de Peer Y."/>
            <person name="Wincker P."/>
        </authorList>
    </citation>
    <scope>NUCLEOTIDE SEQUENCE [LARGE SCALE GENOMIC DNA]</scope>
    <source>
        <strain evidence="3">Ec32 / CCAP1310/4</strain>
    </source>
</reference>
<organism evidence="2 3">
    <name type="scientific">Ectocarpus siliculosus</name>
    <name type="common">Brown alga</name>
    <name type="synonym">Conferva siliculosa</name>
    <dbReference type="NCBI Taxonomy" id="2880"/>
    <lineage>
        <taxon>Eukaryota</taxon>
        <taxon>Sar</taxon>
        <taxon>Stramenopiles</taxon>
        <taxon>Ochrophyta</taxon>
        <taxon>PX clade</taxon>
        <taxon>Phaeophyceae</taxon>
        <taxon>Ectocarpales</taxon>
        <taxon>Ectocarpaceae</taxon>
        <taxon>Ectocarpus</taxon>
    </lineage>
</organism>
<keyword evidence="3" id="KW-1185">Reference proteome</keyword>
<dbReference type="EMBL" id="FN649201">
    <property type="protein sequence ID" value="CBJ28227.1"/>
    <property type="molecule type" value="Genomic_DNA"/>
</dbReference>